<dbReference type="EMBL" id="JACGWU010000002">
    <property type="protein sequence ID" value="MBA8828883.1"/>
    <property type="molecule type" value="Genomic_DNA"/>
</dbReference>
<comment type="caution">
    <text evidence="8">The sequence shown here is derived from an EMBL/GenBank/DDBJ whole genome shotgun (WGS) entry which is preliminary data.</text>
</comment>
<dbReference type="PROSITE" id="PS50850">
    <property type="entry name" value="MFS"/>
    <property type="match status" value="1"/>
</dbReference>
<reference evidence="8 9" key="1">
    <citation type="submission" date="2020-07" db="EMBL/GenBank/DDBJ databases">
        <title>Sequencing the genomes of 1000 actinobacteria strains.</title>
        <authorList>
            <person name="Klenk H.-P."/>
        </authorList>
    </citation>
    <scope>NUCLEOTIDE SEQUENCE [LARGE SCALE GENOMIC DNA]</scope>
    <source>
        <strain evidence="8 9">DSM 23737</strain>
    </source>
</reference>
<evidence type="ECO:0000313" key="8">
    <source>
        <dbReference type="EMBL" id="MBA8828883.1"/>
    </source>
</evidence>
<dbReference type="CDD" id="cd17321">
    <property type="entry name" value="MFS_MMR_MDR_like"/>
    <property type="match status" value="1"/>
</dbReference>
<organism evidence="8 9">
    <name type="scientific">Alpinimonas psychrophila</name>
    <dbReference type="NCBI Taxonomy" id="748908"/>
    <lineage>
        <taxon>Bacteria</taxon>
        <taxon>Bacillati</taxon>
        <taxon>Actinomycetota</taxon>
        <taxon>Actinomycetes</taxon>
        <taxon>Micrococcales</taxon>
        <taxon>Microbacteriaceae</taxon>
        <taxon>Alpinimonas</taxon>
    </lineage>
</organism>
<feature type="transmembrane region" description="Helical" evidence="6">
    <location>
        <begin position="19"/>
        <end position="42"/>
    </location>
</feature>
<feature type="transmembrane region" description="Helical" evidence="6">
    <location>
        <begin position="145"/>
        <end position="168"/>
    </location>
</feature>
<feature type="transmembrane region" description="Helical" evidence="6">
    <location>
        <begin position="235"/>
        <end position="252"/>
    </location>
</feature>
<dbReference type="Pfam" id="PF07690">
    <property type="entry name" value="MFS_1"/>
    <property type="match status" value="1"/>
</dbReference>
<evidence type="ECO:0000256" key="3">
    <source>
        <dbReference type="ARBA" id="ARBA00022692"/>
    </source>
</evidence>
<dbReference type="GO" id="GO:0022857">
    <property type="term" value="F:transmembrane transporter activity"/>
    <property type="evidence" value="ECO:0007669"/>
    <property type="project" value="InterPro"/>
</dbReference>
<dbReference type="SUPFAM" id="SSF103473">
    <property type="entry name" value="MFS general substrate transporter"/>
    <property type="match status" value="1"/>
</dbReference>
<sequence length="545" mass="56498">MATSTVANRASVAPTRQGLILIALVMGAGVANMNLAVANVGLPDIGRDLNASQTGLNLVAVGFSLGLAASVLYLGALGDRYGRKMMLILGLVLGIPAAFLSALSPTVELLALSRLLGGLAAGMAYPTTLALITALWSGPARTRAIALWSALGAAMSSMSPLIAGAILLKFAWGWSFLIAVPFAVIAIVLVWRYVPSHVNETKERVDHLGGVLSAIFIGGLVLGINYVSLPGQLDRAIFLLLLSAGAGIAFFIRQRLAGSPLFDLRYAARPTFWVSAVAGIIVFGSLMGAMYIGQQFLQNVLGYNALQAGSSIVPCAVFMVAAAPFSSRLIERYGSRVTLLMGFVACTLGFMSMYFLWTTTTTVGVVILSYALIGLGVGIAGTPASHALTDSVPVTKVGMASGTGDLQRDLGGSIMQSMLGAILGAGYAGAIATSIANAPEAVKSGITSGVATGLAKSFGSAEDLAKQYPDYANAIVEAAKTSFLEGADWAYVAGILTMLVGILLVFLFFPRREKERDLYARYAASAQAELLSSTTGTEGRASPTS</sequence>
<dbReference type="InterPro" id="IPR036259">
    <property type="entry name" value="MFS_trans_sf"/>
</dbReference>
<evidence type="ECO:0000256" key="6">
    <source>
        <dbReference type="SAM" id="Phobius"/>
    </source>
</evidence>
<feature type="transmembrane region" description="Helical" evidence="6">
    <location>
        <begin position="489"/>
        <end position="509"/>
    </location>
</feature>
<feature type="transmembrane region" description="Helical" evidence="6">
    <location>
        <begin position="305"/>
        <end position="325"/>
    </location>
</feature>
<keyword evidence="9" id="KW-1185">Reference proteome</keyword>
<name>A0A7W3JTB7_9MICO</name>
<keyword evidence="4 6" id="KW-1133">Transmembrane helix</keyword>
<gene>
    <name evidence="8" type="ORF">FB555_000981</name>
</gene>
<evidence type="ECO:0000256" key="1">
    <source>
        <dbReference type="ARBA" id="ARBA00004651"/>
    </source>
</evidence>
<comment type="subcellular location">
    <subcellularLocation>
        <location evidence="1">Cell membrane</location>
        <topology evidence="1">Multi-pass membrane protein</topology>
    </subcellularLocation>
</comment>
<feature type="transmembrane region" description="Helical" evidence="6">
    <location>
        <begin position="86"/>
        <end position="103"/>
    </location>
</feature>
<dbReference type="Gene3D" id="1.20.1720.10">
    <property type="entry name" value="Multidrug resistance protein D"/>
    <property type="match status" value="1"/>
</dbReference>
<dbReference type="RefSeq" id="WP_343046406.1">
    <property type="nucleotide sequence ID" value="NZ_JACGWU010000002.1"/>
</dbReference>
<feature type="transmembrane region" description="Helical" evidence="6">
    <location>
        <begin position="418"/>
        <end position="436"/>
    </location>
</feature>
<evidence type="ECO:0000259" key="7">
    <source>
        <dbReference type="PROSITE" id="PS50850"/>
    </source>
</evidence>
<dbReference type="InterPro" id="IPR020846">
    <property type="entry name" value="MFS_dom"/>
</dbReference>
<feature type="transmembrane region" description="Helical" evidence="6">
    <location>
        <begin position="272"/>
        <end position="293"/>
    </location>
</feature>
<feature type="transmembrane region" description="Helical" evidence="6">
    <location>
        <begin position="54"/>
        <end position="74"/>
    </location>
</feature>
<keyword evidence="3 6" id="KW-0812">Transmembrane</keyword>
<dbReference type="Gene3D" id="1.20.1250.20">
    <property type="entry name" value="MFS general substrate transporter like domains"/>
    <property type="match status" value="1"/>
</dbReference>
<evidence type="ECO:0000256" key="5">
    <source>
        <dbReference type="ARBA" id="ARBA00023136"/>
    </source>
</evidence>
<protein>
    <submittedName>
        <fullName evidence="8">MFS family permease</fullName>
    </submittedName>
</protein>
<keyword evidence="2" id="KW-0813">Transport</keyword>
<dbReference type="InterPro" id="IPR011701">
    <property type="entry name" value="MFS"/>
</dbReference>
<dbReference type="Proteomes" id="UP000524237">
    <property type="component" value="Unassembled WGS sequence"/>
</dbReference>
<dbReference type="PANTHER" id="PTHR42718">
    <property type="entry name" value="MAJOR FACILITATOR SUPERFAMILY MULTIDRUG TRANSPORTER MFSC"/>
    <property type="match status" value="1"/>
</dbReference>
<feature type="transmembrane region" description="Helical" evidence="6">
    <location>
        <begin position="206"/>
        <end position="229"/>
    </location>
</feature>
<feature type="transmembrane region" description="Helical" evidence="6">
    <location>
        <begin position="363"/>
        <end position="381"/>
    </location>
</feature>
<dbReference type="AlphaFoldDB" id="A0A7W3JTB7"/>
<proteinExistence type="predicted"/>
<dbReference type="PANTHER" id="PTHR42718:SF9">
    <property type="entry name" value="MAJOR FACILITATOR SUPERFAMILY MULTIDRUG TRANSPORTER MFSC"/>
    <property type="match status" value="1"/>
</dbReference>
<evidence type="ECO:0000313" key="9">
    <source>
        <dbReference type="Proteomes" id="UP000524237"/>
    </source>
</evidence>
<feature type="domain" description="Major facilitator superfamily (MFS) profile" evidence="7">
    <location>
        <begin position="20"/>
        <end position="513"/>
    </location>
</feature>
<accession>A0A7W3JTB7</accession>
<evidence type="ECO:0000256" key="2">
    <source>
        <dbReference type="ARBA" id="ARBA00022448"/>
    </source>
</evidence>
<dbReference type="GO" id="GO:0005886">
    <property type="term" value="C:plasma membrane"/>
    <property type="evidence" value="ECO:0007669"/>
    <property type="project" value="UniProtKB-SubCell"/>
</dbReference>
<keyword evidence="5 6" id="KW-0472">Membrane</keyword>
<feature type="transmembrane region" description="Helical" evidence="6">
    <location>
        <begin position="337"/>
        <end position="357"/>
    </location>
</feature>
<feature type="transmembrane region" description="Helical" evidence="6">
    <location>
        <begin position="174"/>
        <end position="194"/>
    </location>
</feature>
<evidence type="ECO:0000256" key="4">
    <source>
        <dbReference type="ARBA" id="ARBA00022989"/>
    </source>
</evidence>
<feature type="transmembrane region" description="Helical" evidence="6">
    <location>
        <begin position="115"/>
        <end position="138"/>
    </location>
</feature>